<dbReference type="Proteomes" id="UP001228049">
    <property type="component" value="Unassembled WGS sequence"/>
</dbReference>
<sequence>MCFVFRELFWPVYTGAFIKFNSIDLQRQKTCIGSIVAEFCHVSSKNLKIEFLKELDKYTPRFFDIFKSKGGSVGRKLEGYLQQVAPAGTDVNGKRTAVLRGLPVILGDENNDFFKTCFDCDDLDISNSSIGILTVIPEDSLASPGSLHLAPSSIAIILEGKMVMDGINTLPDAMVMLSLGHKSLKPKLQSLKNALMH</sequence>
<evidence type="ECO:0000313" key="2">
    <source>
        <dbReference type="Proteomes" id="UP001228049"/>
    </source>
</evidence>
<name>A0AAD9FID8_DISEL</name>
<gene>
    <name evidence="1" type="ORF">KUDE01_005904</name>
</gene>
<keyword evidence="2" id="KW-1185">Reference proteome</keyword>
<protein>
    <submittedName>
        <fullName evidence="1">G polyprotein</fullName>
    </submittedName>
</protein>
<organism evidence="1 2">
    <name type="scientific">Dissostichus eleginoides</name>
    <name type="common">Patagonian toothfish</name>
    <name type="synonym">Dissostichus amissus</name>
    <dbReference type="NCBI Taxonomy" id="100907"/>
    <lineage>
        <taxon>Eukaryota</taxon>
        <taxon>Metazoa</taxon>
        <taxon>Chordata</taxon>
        <taxon>Craniata</taxon>
        <taxon>Vertebrata</taxon>
        <taxon>Euteleostomi</taxon>
        <taxon>Actinopterygii</taxon>
        <taxon>Neopterygii</taxon>
        <taxon>Teleostei</taxon>
        <taxon>Neoteleostei</taxon>
        <taxon>Acanthomorphata</taxon>
        <taxon>Eupercaria</taxon>
        <taxon>Perciformes</taxon>
        <taxon>Notothenioidei</taxon>
        <taxon>Nototheniidae</taxon>
        <taxon>Dissostichus</taxon>
    </lineage>
</organism>
<reference evidence="1" key="1">
    <citation type="submission" date="2023-04" db="EMBL/GenBank/DDBJ databases">
        <title>Chromosome-level genome of Chaenocephalus aceratus.</title>
        <authorList>
            <person name="Park H."/>
        </authorList>
    </citation>
    <scope>NUCLEOTIDE SEQUENCE</scope>
    <source>
        <strain evidence="1">DE</strain>
        <tissue evidence="1">Muscle</tissue>
    </source>
</reference>
<evidence type="ECO:0000313" key="1">
    <source>
        <dbReference type="EMBL" id="KAK1902944.1"/>
    </source>
</evidence>
<dbReference type="AlphaFoldDB" id="A0AAD9FID8"/>
<comment type="caution">
    <text evidence="1">The sequence shown here is derived from an EMBL/GenBank/DDBJ whole genome shotgun (WGS) entry which is preliminary data.</text>
</comment>
<accession>A0AAD9FID8</accession>
<proteinExistence type="predicted"/>
<dbReference type="EMBL" id="JASDAP010000005">
    <property type="protein sequence ID" value="KAK1902944.1"/>
    <property type="molecule type" value="Genomic_DNA"/>
</dbReference>